<proteinExistence type="predicted"/>
<keyword evidence="2" id="KW-1185">Reference proteome</keyword>
<evidence type="ECO:0000313" key="1">
    <source>
        <dbReference type="EMBL" id="MDR7385208.1"/>
    </source>
</evidence>
<sequence length="171" mass="18628">MYDSTLPDTAEYARRYEHLIDIWGANLTTPAFITIRRADQVVKTFTPVLDNAQTNDDLGSTNQDVSAWNWTLAFRVIPARVKATQELVDEYEILDAAVGDAVGTDAVVRVRFYHAPKEGTVGDPRGAWEGLATVAIAPVDDGQTERWAVTLTGKGPATRLAGNPFVGRVPA</sequence>
<protein>
    <submittedName>
        <fullName evidence="1">Uncharacterized protein</fullName>
    </submittedName>
</protein>
<reference evidence="1 2" key="1">
    <citation type="submission" date="2023-07" db="EMBL/GenBank/DDBJ databases">
        <title>Sequencing the genomes of 1000 actinobacteria strains.</title>
        <authorList>
            <person name="Klenk H.-P."/>
        </authorList>
    </citation>
    <scope>NUCLEOTIDE SEQUENCE [LARGE SCALE GENOMIC DNA]</scope>
    <source>
        <strain evidence="1 2">DSM 45554</strain>
    </source>
</reference>
<evidence type="ECO:0000313" key="2">
    <source>
        <dbReference type="Proteomes" id="UP001183585"/>
    </source>
</evidence>
<gene>
    <name evidence="1" type="ORF">J2S48_004723</name>
</gene>
<dbReference type="Proteomes" id="UP001183585">
    <property type="component" value="Unassembled WGS sequence"/>
</dbReference>
<name>A0ABU2CV40_9MICO</name>
<accession>A0ABU2CV40</accession>
<comment type="caution">
    <text evidence="1">The sequence shown here is derived from an EMBL/GenBank/DDBJ whole genome shotgun (WGS) entry which is preliminary data.</text>
</comment>
<dbReference type="EMBL" id="JAVDYE010000001">
    <property type="protein sequence ID" value="MDR7385208.1"/>
    <property type="molecule type" value="Genomic_DNA"/>
</dbReference>
<dbReference type="RefSeq" id="WP_274997261.1">
    <property type="nucleotide sequence ID" value="NZ_JAJQQP010000015.1"/>
</dbReference>
<organism evidence="1 2">
    <name type="scientific">Promicromonospora iranensis</name>
    <dbReference type="NCBI Taxonomy" id="1105144"/>
    <lineage>
        <taxon>Bacteria</taxon>
        <taxon>Bacillati</taxon>
        <taxon>Actinomycetota</taxon>
        <taxon>Actinomycetes</taxon>
        <taxon>Micrococcales</taxon>
        <taxon>Promicromonosporaceae</taxon>
        <taxon>Promicromonospora</taxon>
    </lineage>
</organism>